<name>A0A0C5XN66_NOCSI</name>
<organism evidence="3 4">
    <name type="scientific">Nocardioides simplex</name>
    <name type="common">Arthrobacter simplex</name>
    <dbReference type="NCBI Taxonomy" id="2045"/>
    <lineage>
        <taxon>Bacteria</taxon>
        <taxon>Bacillati</taxon>
        <taxon>Actinomycetota</taxon>
        <taxon>Actinomycetes</taxon>
        <taxon>Propionibacteriales</taxon>
        <taxon>Nocardioidaceae</taxon>
        <taxon>Pimelobacter</taxon>
    </lineage>
</organism>
<dbReference type="SUPFAM" id="SSF56219">
    <property type="entry name" value="DNase I-like"/>
    <property type="match status" value="1"/>
</dbReference>
<dbReference type="PANTHER" id="PTHR14859:SF15">
    <property type="entry name" value="ENDONUCLEASE_EXONUCLEASE_PHOSPHATASE DOMAIN-CONTAINING PROTEIN"/>
    <property type="match status" value="1"/>
</dbReference>
<evidence type="ECO:0000256" key="2">
    <source>
        <dbReference type="SAM" id="Phobius"/>
    </source>
</evidence>
<feature type="compositionally biased region" description="Pro residues" evidence="1">
    <location>
        <begin position="27"/>
        <end position="43"/>
    </location>
</feature>
<dbReference type="STRING" id="2045.KR76_27565"/>
<keyword evidence="2" id="KW-0812">Transmembrane</keyword>
<feature type="compositionally biased region" description="Acidic residues" evidence="1">
    <location>
        <begin position="1"/>
        <end position="26"/>
    </location>
</feature>
<dbReference type="GO" id="GO:0006506">
    <property type="term" value="P:GPI anchor biosynthetic process"/>
    <property type="evidence" value="ECO:0007669"/>
    <property type="project" value="TreeGrafter"/>
</dbReference>
<keyword evidence="4" id="KW-1185">Reference proteome</keyword>
<dbReference type="EMBL" id="CP009896">
    <property type="protein sequence ID" value="AJR18872.1"/>
    <property type="molecule type" value="Genomic_DNA"/>
</dbReference>
<keyword evidence="2" id="KW-1133">Transmembrane helix</keyword>
<evidence type="ECO:0000256" key="1">
    <source>
        <dbReference type="SAM" id="MobiDB-lite"/>
    </source>
</evidence>
<accession>A0A0C5XN66</accession>
<proteinExistence type="predicted"/>
<dbReference type="AlphaFoldDB" id="A0A0C5XN66"/>
<keyword evidence="2" id="KW-0472">Membrane</keyword>
<dbReference type="Pfam" id="PF03372">
    <property type="entry name" value="Exo_endo_phos"/>
    <property type="match status" value="1"/>
</dbReference>
<dbReference type="GO" id="GO:0016020">
    <property type="term" value="C:membrane"/>
    <property type="evidence" value="ECO:0007669"/>
    <property type="project" value="GOC"/>
</dbReference>
<dbReference type="HOGENOM" id="CLU_854814_0_0_11"/>
<evidence type="ECO:0000313" key="3">
    <source>
        <dbReference type="EMBL" id="AJR18872.1"/>
    </source>
</evidence>
<dbReference type="RefSeq" id="WP_052139191.1">
    <property type="nucleotide sequence ID" value="NZ_BJMC01000016.1"/>
</dbReference>
<dbReference type="InterPro" id="IPR051916">
    <property type="entry name" value="GPI-anchor_lipid_remodeler"/>
</dbReference>
<dbReference type="GeneID" id="96612688"/>
<gene>
    <name evidence="3" type="ORF">KR76_27565</name>
</gene>
<sequence length="372" mass="38706">MNDEGPPEPDSDEPAADEPAADEPAPDEPQPQPAPPKPAPPKAAPGASPAVQVATVAAAVVVLLVVGIVFVVQGAHDPAQPPGAGPGSGSEATTVPAPPSSGYEPTRGEPLPPLPSIPSSLCPSAPLKRPLTVLSFNIHHAATPEERVDLRAIAKEITSWKADVVLLQEVDEGRSRTGGIRQAEALGEATGLNWVYGGNQRSGRSGPIGNAILSRFPVTTWRNTLLPVAGGREQRGLLHAAINVDGTTISVYSTHFDQGAGTARMAQARATVQILAADPNPKIFGGDLNAGPGTAPLQVLRTAGLGDVWAVGTGSGNTVPARAPRNRIDYVLHDGWFTPLQSAVLRSAISDHRAVWTRVEFRKELGCFKIGE</sequence>
<dbReference type="GO" id="GO:0003824">
    <property type="term" value="F:catalytic activity"/>
    <property type="evidence" value="ECO:0007669"/>
    <property type="project" value="InterPro"/>
</dbReference>
<dbReference type="InterPro" id="IPR036691">
    <property type="entry name" value="Endo/exonu/phosph_ase_sf"/>
</dbReference>
<protein>
    <submittedName>
        <fullName evidence="3">Secreted protein</fullName>
    </submittedName>
</protein>
<feature type="transmembrane region" description="Helical" evidence="2">
    <location>
        <begin position="50"/>
        <end position="72"/>
    </location>
</feature>
<dbReference type="Gene3D" id="3.60.10.10">
    <property type="entry name" value="Endonuclease/exonuclease/phosphatase"/>
    <property type="match status" value="1"/>
</dbReference>
<reference evidence="3 4" key="1">
    <citation type="journal article" date="2015" name="Genome Announc.">
        <title>Complete Genome Sequence of Steroid-Transforming Nocardioides simplex VKM Ac-2033D.</title>
        <authorList>
            <person name="Shtratnikova V.Y."/>
            <person name="Schelkunov M.I."/>
            <person name="Pekov Y.A."/>
            <person name="Fokina V.V."/>
            <person name="Logacheva M.D."/>
            <person name="Sokolov S.L."/>
            <person name="Bragin E.Y."/>
            <person name="Ashapkin V.V."/>
            <person name="Donova M.V."/>
        </authorList>
    </citation>
    <scope>NUCLEOTIDE SEQUENCE [LARGE SCALE GENOMIC DNA]</scope>
    <source>
        <strain evidence="3 4">VKM Ac-2033D</strain>
    </source>
</reference>
<feature type="region of interest" description="Disordered" evidence="1">
    <location>
        <begin position="79"/>
        <end position="118"/>
    </location>
</feature>
<dbReference type="OrthoDB" id="155529at2"/>
<dbReference type="Proteomes" id="UP000030300">
    <property type="component" value="Chromosome"/>
</dbReference>
<evidence type="ECO:0000313" key="4">
    <source>
        <dbReference type="Proteomes" id="UP000030300"/>
    </source>
</evidence>
<dbReference type="KEGG" id="psim:KR76_27565"/>
<dbReference type="InterPro" id="IPR005135">
    <property type="entry name" value="Endo/exonuclease/phosphatase"/>
</dbReference>
<dbReference type="PANTHER" id="PTHR14859">
    <property type="entry name" value="CALCOFLUOR WHITE HYPERSENSITIVE PROTEIN PRECURSOR"/>
    <property type="match status" value="1"/>
</dbReference>
<feature type="region of interest" description="Disordered" evidence="1">
    <location>
        <begin position="1"/>
        <end position="47"/>
    </location>
</feature>